<evidence type="ECO:0000313" key="1">
    <source>
        <dbReference type="EMBL" id="MST84190.1"/>
    </source>
</evidence>
<dbReference type="Gene3D" id="3.40.50.1000">
    <property type="entry name" value="HAD superfamily/HAD-like"/>
    <property type="match status" value="1"/>
</dbReference>
<dbReference type="AlphaFoldDB" id="A0A7K0KFJ7"/>
<dbReference type="EMBL" id="VUNG01000010">
    <property type="protein sequence ID" value="MST84190.1"/>
    <property type="molecule type" value="Genomic_DNA"/>
</dbReference>
<organism evidence="1 2">
    <name type="scientific">Hallella mizrahii</name>
    <dbReference type="NCBI Taxonomy" id="2606637"/>
    <lineage>
        <taxon>Bacteria</taxon>
        <taxon>Pseudomonadati</taxon>
        <taxon>Bacteroidota</taxon>
        <taxon>Bacteroidia</taxon>
        <taxon>Bacteroidales</taxon>
        <taxon>Prevotellaceae</taxon>
        <taxon>Hallella</taxon>
    </lineage>
</organism>
<sequence>MATIAVDFDGTIVEHRYPEIGEERPFATETLRMLIKDHHRLILWSVREGKLLQDAVDWCHERGVDFWAVNRDYPEEEREKNNHFSRKIKADYFIDDRNVGGLPDWGQIYRMISEHKTYAQVIRESMGQVSYEDIPRKRHWWQF</sequence>
<dbReference type="RefSeq" id="WP_154533772.1">
    <property type="nucleotide sequence ID" value="NZ_VUNG01000010.1"/>
</dbReference>
<proteinExistence type="predicted"/>
<name>A0A7K0KFJ7_9BACT</name>
<keyword evidence="2" id="KW-1185">Reference proteome</keyword>
<gene>
    <name evidence="1" type="ORF">FYJ73_05835</name>
</gene>
<dbReference type="PIRSF" id="PIRSF020079">
    <property type="entry name" value="UCP020079"/>
    <property type="match status" value="1"/>
</dbReference>
<dbReference type="NCBIfam" id="NF046079">
    <property type="entry name" value="HAD_phos_BT0820"/>
    <property type="match status" value="1"/>
</dbReference>
<protein>
    <recommendedName>
        <fullName evidence="3">Hydrolase</fullName>
    </recommendedName>
</protein>
<dbReference type="SUPFAM" id="SSF56784">
    <property type="entry name" value="HAD-like"/>
    <property type="match status" value="1"/>
</dbReference>
<dbReference type="InterPro" id="IPR016769">
    <property type="entry name" value="Phage_SP01_Orf1"/>
</dbReference>
<dbReference type="Proteomes" id="UP000438914">
    <property type="component" value="Unassembled WGS sequence"/>
</dbReference>
<dbReference type="InterPro" id="IPR023214">
    <property type="entry name" value="HAD_sf"/>
</dbReference>
<reference evidence="1 2" key="1">
    <citation type="submission" date="2019-08" db="EMBL/GenBank/DDBJ databases">
        <title>In-depth cultivation of the pig gut microbiome towards novel bacterial diversity and tailored functional studies.</title>
        <authorList>
            <person name="Wylensek D."/>
            <person name="Hitch T.C.A."/>
            <person name="Clavel T."/>
        </authorList>
    </citation>
    <scope>NUCLEOTIDE SEQUENCE [LARGE SCALE GENOMIC DNA]</scope>
    <source>
        <strain evidence="1 2">LKV-178-WT-2A</strain>
    </source>
</reference>
<evidence type="ECO:0000313" key="2">
    <source>
        <dbReference type="Proteomes" id="UP000438914"/>
    </source>
</evidence>
<evidence type="ECO:0008006" key="3">
    <source>
        <dbReference type="Google" id="ProtNLM"/>
    </source>
</evidence>
<accession>A0A7K0KFJ7</accession>
<dbReference type="InterPro" id="IPR036412">
    <property type="entry name" value="HAD-like_sf"/>
</dbReference>
<comment type="caution">
    <text evidence="1">The sequence shown here is derived from an EMBL/GenBank/DDBJ whole genome shotgun (WGS) entry which is preliminary data.</text>
</comment>